<gene>
    <name evidence="1" type="ORF">B9J98_02265</name>
</gene>
<evidence type="ECO:0000313" key="2">
    <source>
        <dbReference type="Proteomes" id="UP000244066"/>
    </source>
</evidence>
<organism evidence="1 2">
    <name type="scientific">Candidatus Terraquivivens tikiterensis</name>
    <dbReference type="NCBI Taxonomy" id="1980982"/>
    <lineage>
        <taxon>Archaea</taxon>
        <taxon>Nitrososphaerota</taxon>
        <taxon>Candidatus Wolframiiraptoraceae</taxon>
        <taxon>Candidatus Terraquivivens</taxon>
    </lineage>
</organism>
<protein>
    <submittedName>
        <fullName evidence="1">Uncharacterized protein</fullName>
    </submittedName>
</protein>
<evidence type="ECO:0000313" key="1">
    <source>
        <dbReference type="EMBL" id="PUA33786.1"/>
    </source>
</evidence>
<dbReference type="EMBL" id="NDWU01000004">
    <property type="protein sequence ID" value="PUA33786.1"/>
    <property type="molecule type" value="Genomic_DNA"/>
</dbReference>
<proteinExistence type="predicted"/>
<name>A0A2R7Y8I7_9ARCH</name>
<sequence>MVAGKSLCCICGAYVDASSLVIVRIGEGSFRIECPSPKCPLRELGFVRVAHSSKPKFDVRLSRMFKDWNVLLNGKESCDRLVRDLLKQISSRLRKIVF</sequence>
<dbReference type="Proteomes" id="UP000244066">
    <property type="component" value="Unassembled WGS sequence"/>
</dbReference>
<accession>A0A2R7Y8I7</accession>
<reference evidence="1 2" key="1">
    <citation type="submission" date="2017-04" db="EMBL/GenBank/DDBJ databases">
        <title>Draft Aigarchaeota genome from a New Zealand hot spring.</title>
        <authorList>
            <person name="Reysenbach A.-L."/>
            <person name="Donaho J.A."/>
            <person name="Gerhart J."/>
            <person name="Kelley J.F."/>
            <person name="Kouba K."/>
            <person name="Podar M."/>
            <person name="Stott M."/>
        </authorList>
    </citation>
    <scope>NUCLEOTIDE SEQUENCE [LARGE SCALE GENOMIC DNA]</scope>
    <source>
        <strain evidence="1">NZ13_MG1</strain>
    </source>
</reference>
<dbReference type="AlphaFoldDB" id="A0A2R7Y8I7"/>
<comment type="caution">
    <text evidence="1">The sequence shown here is derived from an EMBL/GenBank/DDBJ whole genome shotgun (WGS) entry which is preliminary data.</text>
</comment>